<dbReference type="PROSITE" id="PS50928">
    <property type="entry name" value="ABC_TM1"/>
    <property type="match status" value="1"/>
</dbReference>
<comment type="caution">
    <text evidence="9">The sequence shown here is derived from an EMBL/GenBank/DDBJ whole genome shotgun (WGS) entry which is preliminary data.</text>
</comment>
<evidence type="ECO:0000256" key="3">
    <source>
        <dbReference type="ARBA" id="ARBA00022475"/>
    </source>
</evidence>
<evidence type="ECO:0000313" key="10">
    <source>
        <dbReference type="Proteomes" id="UP000523079"/>
    </source>
</evidence>
<keyword evidence="10" id="KW-1185">Reference proteome</keyword>
<dbReference type="PANTHER" id="PTHR30193">
    <property type="entry name" value="ABC TRANSPORTER PERMEASE PROTEIN"/>
    <property type="match status" value="1"/>
</dbReference>
<feature type="transmembrane region" description="Helical" evidence="7">
    <location>
        <begin position="130"/>
        <end position="151"/>
    </location>
</feature>
<evidence type="ECO:0000313" key="9">
    <source>
        <dbReference type="EMBL" id="MBA8796028.1"/>
    </source>
</evidence>
<dbReference type="Proteomes" id="UP000523079">
    <property type="component" value="Unassembled WGS sequence"/>
</dbReference>
<dbReference type="EMBL" id="JACGWT010000006">
    <property type="protein sequence ID" value="MBA8796028.1"/>
    <property type="molecule type" value="Genomic_DNA"/>
</dbReference>
<keyword evidence="9" id="KW-0762">Sugar transport</keyword>
<evidence type="ECO:0000256" key="1">
    <source>
        <dbReference type="ARBA" id="ARBA00004651"/>
    </source>
</evidence>
<protein>
    <submittedName>
        <fullName evidence="9">Multiple sugar transport system permease protein</fullName>
    </submittedName>
</protein>
<dbReference type="SUPFAM" id="SSF161098">
    <property type="entry name" value="MetI-like"/>
    <property type="match status" value="1"/>
</dbReference>
<feature type="domain" description="ABC transmembrane type-1" evidence="8">
    <location>
        <begin position="93"/>
        <end position="310"/>
    </location>
</feature>
<evidence type="ECO:0000256" key="4">
    <source>
        <dbReference type="ARBA" id="ARBA00022692"/>
    </source>
</evidence>
<keyword evidence="6 7" id="KW-0472">Membrane</keyword>
<sequence length="341" mass="36868">MTATQTGGTLRVPARTTAGTSSAARGWRRYRPATFYGFIAPWLAGFVLLTLFPLGYALWLSTTNYDGMTGRYRYVGLDNYTAIASDPDALHALARTGLYTLGTVPLSIAFGLLLAVLLNQQIRARGAFRALIYLPAVVPIVGSALCFKMLFNADFGAVNAVIGLVGIPPVDWLSDPGVFVVLVAVTLWGVGASMIISLSGLQGIPRELQEAARVDGAGAWQVFSKITLPLLSPIILFQVITGIIGSVQGFVAPLLLTASSGTASVTSVPQSTYLYMIHVYAQYFAYGRFGYASALLWVLFVLILLLTVVIFRVSARAVFYENAPDTPTRRRRTRETPEVTR</sequence>
<dbReference type="AlphaFoldDB" id="A0A7W3IVG7"/>
<evidence type="ECO:0000256" key="6">
    <source>
        <dbReference type="ARBA" id="ARBA00023136"/>
    </source>
</evidence>
<dbReference type="CDD" id="cd06261">
    <property type="entry name" value="TM_PBP2"/>
    <property type="match status" value="1"/>
</dbReference>
<proteinExistence type="inferred from homology"/>
<gene>
    <name evidence="9" type="ORF">FHX74_003669</name>
</gene>
<dbReference type="InterPro" id="IPR000515">
    <property type="entry name" value="MetI-like"/>
</dbReference>
<evidence type="ECO:0000256" key="2">
    <source>
        <dbReference type="ARBA" id="ARBA00022448"/>
    </source>
</evidence>
<keyword evidence="4 7" id="KW-0812">Transmembrane</keyword>
<dbReference type="Gene3D" id="1.10.3720.10">
    <property type="entry name" value="MetI-like"/>
    <property type="match status" value="1"/>
</dbReference>
<feature type="transmembrane region" description="Helical" evidence="7">
    <location>
        <begin position="222"/>
        <end position="244"/>
    </location>
</feature>
<keyword evidence="3" id="KW-1003">Cell membrane</keyword>
<dbReference type="GO" id="GO:0055085">
    <property type="term" value="P:transmembrane transport"/>
    <property type="evidence" value="ECO:0007669"/>
    <property type="project" value="InterPro"/>
</dbReference>
<feature type="transmembrane region" description="Helical" evidence="7">
    <location>
        <begin position="178"/>
        <end position="201"/>
    </location>
</feature>
<organism evidence="9 10">
    <name type="scientific">Microlunatus kandeliicorticis</name>
    <dbReference type="NCBI Taxonomy" id="1759536"/>
    <lineage>
        <taxon>Bacteria</taxon>
        <taxon>Bacillati</taxon>
        <taxon>Actinomycetota</taxon>
        <taxon>Actinomycetes</taxon>
        <taxon>Propionibacteriales</taxon>
        <taxon>Propionibacteriaceae</taxon>
        <taxon>Microlunatus</taxon>
    </lineage>
</organism>
<keyword evidence="2 7" id="KW-0813">Transport</keyword>
<feature type="transmembrane region" description="Helical" evidence="7">
    <location>
        <begin position="289"/>
        <end position="311"/>
    </location>
</feature>
<dbReference type="RefSeq" id="WP_182561613.1">
    <property type="nucleotide sequence ID" value="NZ_JACGWT010000006.1"/>
</dbReference>
<feature type="transmembrane region" description="Helical" evidence="7">
    <location>
        <begin position="98"/>
        <end position="118"/>
    </location>
</feature>
<keyword evidence="5 7" id="KW-1133">Transmembrane helix</keyword>
<evidence type="ECO:0000259" key="8">
    <source>
        <dbReference type="PROSITE" id="PS50928"/>
    </source>
</evidence>
<accession>A0A7W3IVG7</accession>
<dbReference type="PANTHER" id="PTHR30193:SF41">
    <property type="entry name" value="DIACETYLCHITOBIOSE UPTAKE SYSTEM PERMEASE PROTEIN NGCF"/>
    <property type="match status" value="1"/>
</dbReference>
<evidence type="ECO:0000256" key="5">
    <source>
        <dbReference type="ARBA" id="ARBA00022989"/>
    </source>
</evidence>
<dbReference type="InterPro" id="IPR051393">
    <property type="entry name" value="ABC_transporter_permease"/>
</dbReference>
<reference evidence="9 10" key="1">
    <citation type="submission" date="2020-07" db="EMBL/GenBank/DDBJ databases">
        <title>Sequencing the genomes of 1000 actinobacteria strains.</title>
        <authorList>
            <person name="Klenk H.-P."/>
        </authorList>
    </citation>
    <scope>NUCLEOTIDE SEQUENCE [LARGE SCALE GENOMIC DNA]</scope>
    <source>
        <strain evidence="9 10">DSM 100723</strain>
    </source>
</reference>
<name>A0A7W3IVG7_9ACTN</name>
<comment type="subcellular location">
    <subcellularLocation>
        <location evidence="1 7">Cell membrane</location>
        <topology evidence="1 7">Multi-pass membrane protein</topology>
    </subcellularLocation>
</comment>
<feature type="transmembrane region" description="Helical" evidence="7">
    <location>
        <begin position="35"/>
        <end position="59"/>
    </location>
</feature>
<evidence type="ECO:0000256" key="7">
    <source>
        <dbReference type="RuleBase" id="RU363032"/>
    </source>
</evidence>
<dbReference type="Pfam" id="PF00528">
    <property type="entry name" value="BPD_transp_1"/>
    <property type="match status" value="1"/>
</dbReference>
<dbReference type="GO" id="GO:0005886">
    <property type="term" value="C:plasma membrane"/>
    <property type="evidence" value="ECO:0007669"/>
    <property type="project" value="UniProtKB-SubCell"/>
</dbReference>
<comment type="similarity">
    <text evidence="7">Belongs to the binding-protein-dependent transport system permease family.</text>
</comment>
<dbReference type="InterPro" id="IPR035906">
    <property type="entry name" value="MetI-like_sf"/>
</dbReference>